<gene>
    <name evidence="1" type="ORF">ASZ90_000235</name>
</gene>
<comment type="caution">
    <text evidence="1">The sequence shown here is derived from an EMBL/GenBank/DDBJ whole genome shotgun (WGS) entry which is preliminary data.</text>
</comment>
<accession>A0A0W8G9R8</accession>
<name>A0A0W8G9R8_9ZZZZ</name>
<reference evidence="1" key="1">
    <citation type="journal article" date="2015" name="Proc. Natl. Acad. Sci. U.S.A.">
        <title>Networks of energetic and metabolic interactions define dynamics in microbial communities.</title>
        <authorList>
            <person name="Embree M."/>
            <person name="Liu J.K."/>
            <person name="Al-Bassam M.M."/>
            <person name="Zengler K."/>
        </authorList>
    </citation>
    <scope>NUCLEOTIDE SEQUENCE</scope>
</reference>
<proteinExistence type="predicted"/>
<protein>
    <submittedName>
        <fullName evidence="1">Uncharacterized protein</fullName>
    </submittedName>
</protein>
<evidence type="ECO:0000313" key="1">
    <source>
        <dbReference type="EMBL" id="KUG29871.1"/>
    </source>
</evidence>
<sequence length="37" mass="4433">MFQSRRNPMKGNVIPTQPDALVGRIFWFIAKFREKRP</sequence>
<dbReference type="AlphaFoldDB" id="A0A0W8G9R8"/>
<dbReference type="EMBL" id="LNQE01000027">
    <property type="protein sequence ID" value="KUG29871.1"/>
    <property type="molecule type" value="Genomic_DNA"/>
</dbReference>
<organism evidence="1">
    <name type="scientific">hydrocarbon metagenome</name>
    <dbReference type="NCBI Taxonomy" id="938273"/>
    <lineage>
        <taxon>unclassified sequences</taxon>
        <taxon>metagenomes</taxon>
        <taxon>ecological metagenomes</taxon>
    </lineage>
</organism>